<feature type="compositionally biased region" description="Polar residues" evidence="2">
    <location>
        <begin position="24"/>
        <end position="35"/>
    </location>
</feature>
<reference evidence="4" key="1">
    <citation type="submission" date="2021-01" db="EMBL/GenBank/DDBJ databases">
        <title>Whole genome shotgun sequence of Planotetraspora silvatica NBRC 100141.</title>
        <authorList>
            <person name="Komaki H."/>
            <person name="Tamura T."/>
        </authorList>
    </citation>
    <scope>NUCLEOTIDE SEQUENCE</scope>
    <source>
        <strain evidence="4">NBRC 100141</strain>
    </source>
</reference>
<dbReference type="PROSITE" id="PS01148">
    <property type="entry name" value="UPF0033"/>
    <property type="match status" value="1"/>
</dbReference>
<evidence type="ECO:0000259" key="3">
    <source>
        <dbReference type="PROSITE" id="PS01148"/>
    </source>
</evidence>
<dbReference type="PANTHER" id="PTHR33279">
    <property type="entry name" value="SULFUR CARRIER PROTEIN YEDF-RELATED"/>
    <property type="match status" value="1"/>
</dbReference>
<dbReference type="AlphaFoldDB" id="A0A8J3UHP5"/>
<comment type="similarity">
    <text evidence="1">Belongs to the sulfur carrier protein TusA family.</text>
</comment>
<proteinExistence type="inferred from homology"/>
<evidence type="ECO:0000313" key="5">
    <source>
        <dbReference type="Proteomes" id="UP000644610"/>
    </source>
</evidence>
<comment type="caution">
    <text evidence="4">The sequence shown here is derived from an EMBL/GenBank/DDBJ whole genome shotgun (WGS) entry which is preliminary data.</text>
</comment>
<feature type="region of interest" description="Disordered" evidence="2">
    <location>
        <begin position="1"/>
        <end position="36"/>
    </location>
</feature>
<evidence type="ECO:0000256" key="2">
    <source>
        <dbReference type="SAM" id="MobiDB-lite"/>
    </source>
</evidence>
<organism evidence="4 5">
    <name type="scientific">Planotetraspora silvatica</name>
    <dbReference type="NCBI Taxonomy" id="234614"/>
    <lineage>
        <taxon>Bacteria</taxon>
        <taxon>Bacillati</taxon>
        <taxon>Actinomycetota</taxon>
        <taxon>Actinomycetes</taxon>
        <taxon>Streptosporangiales</taxon>
        <taxon>Streptosporangiaceae</taxon>
        <taxon>Planotetraspora</taxon>
    </lineage>
</organism>
<sequence>MWRRRSNGGASASETREAPEAREAQQTPAEPQSDLTIDALGRKCPIPIIMLAEQINVVPLGGVVAVHADDPAAFTDIPAWCRLKSHGHVATYDLPRGGWSIHVRRNY</sequence>
<dbReference type="Pfam" id="PF01206">
    <property type="entry name" value="TusA"/>
    <property type="match status" value="1"/>
</dbReference>
<dbReference type="Gene3D" id="3.30.110.40">
    <property type="entry name" value="TusA-like domain"/>
    <property type="match status" value="1"/>
</dbReference>
<evidence type="ECO:0000256" key="1">
    <source>
        <dbReference type="ARBA" id="ARBA00008984"/>
    </source>
</evidence>
<keyword evidence="5" id="KW-1185">Reference proteome</keyword>
<dbReference type="CDD" id="cd00291">
    <property type="entry name" value="SirA_YedF_YeeD"/>
    <property type="match status" value="1"/>
</dbReference>
<dbReference type="SUPFAM" id="SSF64307">
    <property type="entry name" value="SirA-like"/>
    <property type="match status" value="1"/>
</dbReference>
<feature type="domain" description="UPF0033" evidence="3">
    <location>
        <begin position="37"/>
        <end position="61"/>
    </location>
</feature>
<gene>
    <name evidence="4" type="ORF">Psi02_03410</name>
</gene>
<dbReference type="Proteomes" id="UP000644610">
    <property type="component" value="Unassembled WGS sequence"/>
</dbReference>
<dbReference type="PANTHER" id="PTHR33279:SF6">
    <property type="entry name" value="SULFUR CARRIER PROTEIN YEDF-RELATED"/>
    <property type="match status" value="1"/>
</dbReference>
<accession>A0A8J3UHP5</accession>
<protein>
    <recommendedName>
        <fullName evidence="3">UPF0033 domain-containing protein</fullName>
    </recommendedName>
</protein>
<name>A0A8J3UHP5_9ACTN</name>
<dbReference type="RefSeq" id="WP_203971023.1">
    <property type="nucleotide sequence ID" value="NZ_BAAAKY010000005.1"/>
</dbReference>
<dbReference type="EMBL" id="BOOQ01000002">
    <property type="protein sequence ID" value="GII43917.1"/>
    <property type="molecule type" value="Genomic_DNA"/>
</dbReference>
<evidence type="ECO:0000313" key="4">
    <source>
        <dbReference type="EMBL" id="GII43917.1"/>
    </source>
</evidence>
<dbReference type="InterPro" id="IPR036868">
    <property type="entry name" value="TusA-like_sf"/>
</dbReference>
<dbReference type="InterPro" id="IPR001455">
    <property type="entry name" value="TusA-like"/>
</dbReference>
<feature type="compositionally biased region" description="Basic and acidic residues" evidence="2">
    <location>
        <begin position="14"/>
        <end position="23"/>
    </location>
</feature>